<sequence>MSGVELMLTFPATPAAVPLARRVVGCLLRDHPRVRDAELVASELVANALRNTTDGHDVRLLVGIEGDRVRIDVRDDGTAPTDRPAAVGEQYWPGIVSLLADGFGAVRRPEVGHRVHGELVEEGWRVLPVP</sequence>
<dbReference type="RefSeq" id="WP_106253111.1">
    <property type="nucleotide sequence ID" value="NZ_PVZC01000011.1"/>
</dbReference>
<accession>A0A2T0PTA0</accession>
<keyword evidence="1" id="KW-0723">Serine/threonine-protein kinase</keyword>
<dbReference type="GO" id="GO:0004674">
    <property type="term" value="F:protein serine/threonine kinase activity"/>
    <property type="evidence" value="ECO:0007669"/>
    <property type="project" value="UniProtKB-KW"/>
</dbReference>
<protein>
    <submittedName>
        <fullName evidence="3">Anti-sigma regulatory factor (Ser/Thr protein kinase)</fullName>
    </submittedName>
</protein>
<gene>
    <name evidence="3" type="ORF">CLV72_11118</name>
</gene>
<keyword evidence="3" id="KW-0418">Kinase</keyword>
<dbReference type="Pfam" id="PF13581">
    <property type="entry name" value="HATPase_c_2"/>
    <property type="match status" value="1"/>
</dbReference>
<dbReference type="Gene3D" id="3.30.565.10">
    <property type="entry name" value="Histidine kinase-like ATPase, C-terminal domain"/>
    <property type="match status" value="1"/>
</dbReference>
<evidence type="ECO:0000259" key="2">
    <source>
        <dbReference type="Pfam" id="PF13581"/>
    </source>
</evidence>
<evidence type="ECO:0000313" key="3">
    <source>
        <dbReference type="EMBL" id="PRX92129.1"/>
    </source>
</evidence>
<organism evidence="3 4">
    <name type="scientific">Allonocardiopsis opalescens</name>
    <dbReference type="NCBI Taxonomy" id="1144618"/>
    <lineage>
        <taxon>Bacteria</taxon>
        <taxon>Bacillati</taxon>
        <taxon>Actinomycetota</taxon>
        <taxon>Actinomycetes</taxon>
        <taxon>Streptosporangiales</taxon>
        <taxon>Allonocardiopsis</taxon>
    </lineage>
</organism>
<dbReference type="OrthoDB" id="4284922at2"/>
<comment type="caution">
    <text evidence="3">The sequence shown here is derived from an EMBL/GenBank/DDBJ whole genome shotgun (WGS) entry which is preliminary data.</text>
</comment>
<dbReference type="SUPFAM" id="SSF55874">
    <property type="entry name" value="ATPase domain of HSP90 chaperone/DNA topoisomerase II/histidine kinase"/>
    <property type="match status" value="1"/>
</dbReference>
<keyword evidence="3" id="KW-0808">Transferase</keyword>
<dbReference type="EMBL" id="PVZC01000011">
    <property type="protein sequence ID" value="PRX92129.1"/>
    <property type="molecule type" value="Genomic_DNA"/>
</dbReference>
<proteinExistence type="predicted"/>
<dbReference type="InterPro" id="IPR036890">
    <property type="entry name" value="HATPase_C_sf"/>
</dbReference>
<evidence type="ECO:0000313" key="4">
    <source>
        <dbReference type="Proteomes" id="UP000237846"/>
    </source>
</evidence>
<evidence type="ECO:0000256" key="1">
    <source>
        <dbReference type="ARBA" id="ARBA00022527"/>
    </source>
</evidence>
<dbReference type="PANTHER" id="PTHR35526:SF3">
    <property type="entry name" value="ANTI-SIGMA-F FACTOR RSBW"/>
    <property type="match status" value="1"/>
</dbReference>
<dbReference type="InterPro" id="IPR050267">
    <property type="entry name" value="Anti-sigma-factor_SerPK"/>
</dbReference>
<feature type="domain" description="Histidine kinase/HSP90-like ATPase" evidence="2">
    <location>
        <begin position="10"/>
        <end position="83"/>
    </location>
</feature>
<dbReference type="Proteomes" id="UP000237846">
    <property type="component" value="Unassembled WGS sequence"/>
</dbReference>
<name>A0A2T0PTA0_9ACTN</name>
<dbReference type="AlphaFoldDB" id="A0A2T0PTA0"/>
<dbReference type="InterPro" id="IPR003594">
    <property type="entry name" value="HATPase_dom"/>
</dbReference>
<dbReference type="PANTHER" id="PTHR35526">
    <property type="entry name" value="ANTI-SIGMA-F FACTOR RSBW-RELATED"/>
    <property type="match status" value="1"/>
</dbReference>
<reference evidence="3 4" key="1">
    <citation type="submission" date="2018-03" db="EMBL/GenBank/DDBJ databases">
        <title>Genomic Encyclopedia of Archaeal and Bacterial Type Strains, Phase II (KMG-II): from individual species to whole genera.</title>
        <authorList>
            <person name="Goeker M."/>
        </authorList>
    </citation>
    <scope>NUCLEOTIDE SEQUENCE [LARGE SCALE GENOMIC DNA]</scope>
    <source>
        <strain evidence="3 4">DSM 45601</strain>
    </source>
</reference>
<keyword evidence="4" id="KW-1185">Reference proteome</keyword>